<proteinExistence type="predicted"/>
<dbReference type="EMBL" id="FOXS01000001">
    <property type="protein sequence ID" value="SFP89949.1"/>
    <property type="molecule type" value="Genomic_DNA"/>
</dbReference>
<reference evidence="2" key="1">
    <citation type="submission" date="2016-10" db="EMBL/GenBank/DDBJ databases">
        <authorList>
            <person name="Varghese N."/>
            <person name="Submissions S."/>
        </authorList>
    </citation>
    <scope>NUCLEOTIDE SEQUENCE [LARGE SCALE GENOMIC DNA]</scope>
    <source>
        <strain evidence="2">OR362-8,ATCC BAA-1266,JCM 13504</strain>
    </source>
</reference>
<name>A0A1I5U3V6_HYMAR</name>
<organism evidence="1 2">
    <name type="scientific">Hymenobacter arizonensis</name>
    <name type="common">Siccationidurans arizonensis</name>
    <dbReference type="NCBI Taxonomy" id="1227077"/>
    <lineage>
        <taxon>Bacteria</taxon>
        <taxon>Pseudomonadati</taxon>
        <taxon>Bacteroidota</taxon>
        <taxon>Cytophagia</taxon>
        <taxon>Cytophagales</taxon>
        <taxon>Hymenobacteraceae</taxon>
        <taxon>Hymenobacter</taxon>
    </lineage>
</organism>
<evidence type="ECO:0000313" key="1">
    <source>
        <dbReference type="EMBL" id="SFP89949.1"/>
    </source>
</evidence>
<accession>A0A1I5U3V6</accession>
<keyword evidence="2" id="KW-1185">Reference proteome</keyword>
<evidence type="ECO:0000313" key="2">
    <source>
        <dbReference type="Proteomes" id="UP000199029"/>
    </source>
</evidence>
<gene>
    <name evidence="1" type="ORF">SAMN04515668_0751</name>
</gene>
<sequence length="57" mass="6352">MVSKVGKIQVQKRRYLRLSSPKINGAAQMDRPAPIQQLCQIFDIGVVIGFNIVIIQA</sequence>
<dbReference type="Proteomes" id="UP000199029">
    <property type="component" value="Unassembled WGS sequence"/>
</dbReference>
<protein>
    <submittedName>
        <fullName evidence="1">Uncharacterized protein</fullName>
    </submittedName>
</protein>
<dbReference type="AlphaFoldDB" id="A0A1I5U3V6"/>